<proteinExistence type="predicted"/>
<dbReference type="SUPFAM" id="SSF57850">
    <property type="entry name" value="RING/U-box"/>
    <property type="match status" value="1"/>
</dbReference>
<dbReference type="Gene3D" id="3.30.40.10">
    <property type="entry name" value="Zinc/RING finger domain, C3HC4 (zinc finger)"/>
    <property type="match status" value="1"/>
</dbReference>
<keyword evidence="3" id="KW-0862">Zinc</keyword>
<name>A0ABC8L0F6_ERUVS</name>
<evidence type="ECO:0000259" key="5">
    <source>
        <dbReference type="PROSITE" id="PS50089"/>
    </source>
</evidence>
<evidence type="ECO:0000256" key="2">
    <source>
        <dbReference type="ARBA" id="ARBA00022771"/>
    </source>
</evidence>
<evidence type="ECO:0000313" key="7">
    <source>
        <dbReference type="Proteomes" id="UP001642260"/>
    </source>
</evidence>
<keyword evidence="1" id="KW-0479">Metal-binding</keyword>
<dbReference type="PANTHER" id="PTHR45969">
    <property type="entry name" value="RING ZINC FINGER PROTEIN-RELATED"/>
    <property type="match status" value="1"/>
</dbReference>
<evidence type="ECO:0000256" key="3">
    <source>
        <dbReference type="ARBA" id="ARBA00022833"/>
    </source>
</evidence>
<dbReference type="InterPro" id="IPR001841">
    <property type="entry name" value="Znf_RING"/>
</dbReference>
<dbReference type="GO" id="GO:0008270">
    <property type="term" value="F:zinc ion binding"/>
    <property type="evidence" value="ECO:0007669"/>
    <property type="project" value="UniProtKB-KW"/>
</dbReference>
<dbReference type="Proteomes" id="UP001642260">
    <property type="component" value="Unassembled WGS sequence"/>
</dbReference>
<dbReference type="SMART" id="SM00184">
    <property type="entry name" value="RING"/>
    <property type="match status" value="1"/>
</dbReference>
<protein>
    <recommendedName>
        <fullName evidence="5">RING-type domain-containing protein</fullName>
    </recommendedName>
</protein>
<evidence type="ECO:0000256" key="4">
    <source>
        <dbReference type="PROSITE-ProRule" id="PRU00175"/>
    </source>
</evidence>
<dbReference type="EMBL" id="CAKOAT010401821">
    <property type="protein sequence ID" value="CAH8367134.1"/>
    <property type="molecule type" value="Genomic_DNA"/>
</dbReference>
<keyword evidence="7" id="KW-1185">Reference proteome</keyword>
<feature type="domain" description="RING-type" evidence="5">
    <location>
        <begin position="145"/>
        <end position="190"/>
    </location>
</feature>
<comment type="caution">
    <text evidence="6">The sequence shown here is derived from an EMBL/GenBank/DDBJ whole genome shotgun (WGS) entry which is preliminary data.</text>
</comment>
<evidence type="ECO:0000256" key="1">
    <source>
        <dbReference type="ARBA" id="ARBA00022723"/>
    </source>
</evidence>
<dbReference type="InterPro" id="IPR013083">
    <property type="entry name" value="Znf_RING/FYVE/PHD"/>
</dbReference>
<sequence>METKSLKVEISVQATPQDLSLGFLNSVLISQSWVIEEFFVDENDDGNITSLGSYSDSSSSPDTLSLLRLQDFTPTNVHQQIKSRFNDPVLSRLITDQIVLESSGRGKELPQGPLLITVFVKFTKKEYIVVPCNSAPQTTKVEGTCAVCLEDMSEEESEQALCQPPDCAHVFHEDCLIKWLNRHDSCPLCRQSTNPLTNNNPSKALEKLTEA</sequence>
<dbReference type="PROSITE" id="PS50089">
    <property type="entry name" value="ZF_RING_2"/>
    <property type="match status" value="1"/>
</dbReference>
<dbReference type="AlphaFoldDB" id="A0ABC8L0F6"/>
<evidence type="ECO:0000313" key="6">
    <source>
        <dbReference type="EMBL" id="CAH8367134.1"/>
    </source>
</evidence>
<dbReference type="CDD" id="cd16454">
    <property type="entry name" value="RING-H2_PA-TM-RING"/>
    <property type="match status" value="1"/>
</dbReference>
<accession>A0ABC8L0F6</accession>
<dbReference type="SMART" id="SM00744">
    <property type="entry name" value="RINGv"/>
    <property type="match status" value="1"/>
</dbReference>
<organism evidence="6 7">
    <name type="scientific">Eruca vesicaria subsp. sativa</name>
    <name type="common">Garden rocket</name>
    <name type="synonym">Eruca sativa</name>
    <dbReference type="NCBI Taxonomy" id="29727"/>
    <lineage>
        <taxon>Eukaryota</taxon>
        <taxon>Viridiplantae</taxon>
        <taxon>Streptophyta</taxon>
        <taxon>Embryophyta</taxon>
        <taxon>Tracheophyta</taxon>
        <taxon>Spermatophyta</taxon>
        <taxon>Magnoliopsida</taxon>
        <taxon>eudicotyledons</taxon>
        <taxon>Gunneridae</taxon>
        <taxon>Pentapetalae</taxon>
        <taxon>rosids</taxon>
        <taxon>malvids</taxon>
        <taxon>Brassicales</taxon>
        <taxon>Brassicaceae</taxon>
        <taxon>Brassiceae</taxon>
        <taxon>Eruca</taxon>
    </lineage>
</organism>
<keyword evidence="2 4" id="KW-0863">Zinc-finger</keyword>
<gene>
    <name evidence="6" type="ORF">ERUC_LOCUS30748</name>
</gene>
<reference evidence="6 7" key="1">
    <citation type="submission" date="2022-03" db="EMBL/GenBank/DDBJ databases">
        <authorList>
            <person name="Macdonald S."/>
            <person name="Ahmed S."/>
            <person name="Newling K."/>
        </authorList>
    </citation>
    <scope>NUCLEOTIDE SEQUENCE [LARGE SCALE GENOMIC DNA]</scope>
</reference>
<dbReference type="InterPro" id="IPR011016">
    <property type="entry name" value="Znf_RING-CH"/>
</dbReference>
<dbReference type="PANTHER" id="PTHR45969:SF69">
    <property type="entry name" value="FINGER DOMAIN PROTEIN, PUTATIVE (AFU_ORTHOLOGUE AFUA_3G12190)-RELATED"/>
    <property type="match status" value="1"/>
</dbReference>
<dbReference type="Pfam" id="PF13639">
    <property type="entry name" value="zf-RING_2"/>
    <property type="match status" value="1"/>
</dbReference>